<sequence>MNSGSLAQMSHNSFGAPALGMPMSGLASRRGGQSIKPLSIDAVKPGTDKDNGLVTPRTSRSHLLAGLRTAPKSATAATFPQSPTTAAPVNNNSQQARSGVASGLYGGASDHRAYNNGPKTSLPRFAQSQTYNNQHYTAEEILAPPEIQIDEHDVSSADADYAELVATNMYLAAQKQRLQQQLMSVQAAQQQFQNLNLAGGSGGNATAQQQAAALQQAAYQQMLYQQQQQQQPQQQVYAVVDPVTGQQTLYVGQGNTQLNNHYMEQYNANLQQLQHLQLLQQQLQQQQLQSQQQQQQQQHLQNQNQNQTHQTQYQQHLYQPYHNQQQHRQASPISAPRVQVSPPPGEDGSHSHSMYGGGHRNPSPPRRFESSASDQHAPLPPPSANAFRRGHKKSASLVASTTPDANNASSSAIEPKSAGPKATSFPPNVMQAPSQSQASGTYGPGQGRAGEHPVRQPRGPPNFEELARKPTSKHEDSKNFATRTRRSAVHNLVRAGFTRRQGTGGSGSGSGSPGSISPISETTEHNDEHEDLATPLTDDESVSGRSGSGSLNGDDVECSLPSSRTSTGSWGAIGSERPGSREKEKGRKSTESLKDAAATASSTESGPGSFASMFKTVAKPASTDVQRRAPMLVLSNAAEKRRFAV</sequence>
<dbReference type="AlphaFoldDB" id="A0A0C2EX71"/>
<evidence type="ECO:0000256" key="2">
    <source>
        <dbReference type="SAM" id="MobiDB-lite"/>
    </source>
</evidence>
<keyword evidence="1" id="KW-0175">Coiled coil</keyword>
<feature type="region of interest" description="Disordered" evidence="2">
    <location>
        <begin position="38"/>
        <end position="124"/>
    </location>
</feature>
<dbReference type="OrthoDB" id="4092340at2759"/>
<comment type="caution">
    <text evidence="3">The sequence shown here is derived from an EMBL/GenBank/DDBJ whole genome shotgun (WGS) entry which is preliminary data.</text>
</comment>
<dbReference type="GeneID" id="63674722"/>
<feature type="compositionally biased region" description="Basic and acidic residues" evidence="2">
    <location>
        <begin position="522"/>
        <end position="532"/>
    </location>
</feature>
<accession>A0A0C2EX71</accession>
<evidence type="ECO:0000313" key="3">
    <source>
        <dbReference type="EMBL" id="KIH91169.1"/>
    </source>
</evidence>
<feature type="compositionally biased region" description="Basic and acidic residues" evidence="2">
    <location>
        <begin position="578"/>
        <end position="594"/>
    </location>
</feature>
<reference evidence="3 4" key="1">
    <citation type="journal article" date="2014" name="BMC Genomics">
        <title>Comparative genomics of the major fungal agents of human and animal Sporotrichosis: Sporothrix schenckii and Sporothrix brasiliensis.</title>
        <authorList>
            <person name="Teixeira M.M."/>
            <person name="de Almeida L.G."/>
            <person name="Kubitschek-Barreira P."/>
            <person name="Alves F.L."/>
            <person name="Kioshima E.S."/>
            <person name="Abadio A.K."/>
            <person name="Fernandes L."/>
            <person name="Derengowski L.S."/>
            <person name="Ferreira K.S."/>
            <person name="Souza R.C."/>
            <person name="Ruiz J.C."/>
            <person name="de Andrade N.C."/>
            <person name="Paes H.C."/>
            <person name="Nicola A.M."/>
            <person name="Albuquerque P."/>
            <person name="Gerber A.L."/>
            <person name="Martins V.P."/>
            <person name="Peconick L.D."/>
            <person name="Neto A.V."/>
            <person name="Chaucanez C.B."/>
            <person name="Silva P.A."/>
            <person name="Cunha O.L."/>
            <person name="de Oliveira F.F."/>
            <person name="dos Santos T.C."/>
            <person name="Barros A.L."/>
            <person name="Soares M.A."/>
            <person name="de Oliveira L.M."/>
            <person name="Marini M.M."/>
            <person name="Villalobos-Duno H."/>
            <person name="Cunha M.M."/>
            <person name="de Hoog S."/>
            <person name="da Silveira J.F."/>
            <person name="Henrissat B."/>
            <person name="Nino-Vega G.A."/>
            <person name="Cisalpino P.S."/>
            <person name="Mora-Montes H.M."/>
            <person name="Almeida S.R."/>
            <person name="Stajich J.E."/>
            <person name="Lopes-Bezerra L.M."/>
            <person name="Vasconcelos A.T."/>
            <person name="Felipe M.S."/>
        </authorList>
    </citation>
    <scope>NUCLEOTIDE SEQUENCE [LARGE SCALE GENOMIC DNA]</scope>
    <source>
        <strain evidence="3 4">5110</strain>
    </source>
</reference>
<evidence type="ECO:0000313" key="4">
    <source>
        <dbReference type="Proteomes" id="UP000031575"/>
    </source>
</evidence>
<feature type="compositionally biased region" description="Gly residues" evidence="2">
    <location>
        <begin position="502"/>
        <end position="512"/>
    </location>
</feature>
<feature type="compositionally biased region" description="Basic and acidic residues" evidence="2">
    <location>
        <begin position="465"/>
        <end position="478"/>
    </location>
</feature>
<gene>
    <name evidence="3" type="ORF">SPBR_01491</name>
</gene>
<name>A0A0C2EX71_9PEZI</name>
<evidence type="ECO:0000256" key="1">
    <source>
        <dbReference type="SAM" id="Coils"/>
    </source>
</evidence>
<feature type="compositionally biased region" description="Polar residues" evidence="2">
    <location>
        <begin position="431"/>
        <end position="440"/>
    </location>
</feature>
<dbReference type="RefSeq" id="XP_040619179.1">
    <property type="nucleotide sequence ID" value="XM_040759801.1"/>
</dbReference>
<dbReference type="VEuPathDB" id="FungiDB:SPBR_01491"/>
<protein>
    <submittedName>
        <fullName evidence="3">Uncharacterized protein</fullName>
    </submittedName>
</protein>
<proteinExistence type="predicted"/>
<organism evidence="3 4">
    <name type="scientific">Sporothrix brasiliensis 5110</name>
    <dbReference type="NCBI Taxonomy" id="1398154"/>
    <lineage>
        <taxon>Eukaryota</taxon>
        <taxon>Fungi</taxon>
        <taxon>Dikarya</taxon>
        <taxon>Ascomycota</taxon>
        <taxon>Pezizomycotina</taxon>
        <taxon>Sordariomycetes</taxon>
        <taxon>Sordariomycetidae</taxon>
        <taxon>Ophiostomatales</taxon>
        <taxon>Ophiostomataceae</taxon>
        <taxon>Sporothrix</taxon>
    </lineage>
</organism>
<keyword evidence="4" id="KW-1185">Reference proteome</keyword>
<feature type="region of interest" description="Disordered" evidence="2">
    <location>
        <begin position="321"/>
        <end position="611"/>
    </location>
</feature>
<feature type="compositionally biased region" description="Polar residues" evidence="2">
    <location>
        <begin position="75"/>
        <end position="97"/>
    </location>
</feature>
<feature type="compositionally biased region" description="Polar residues" evidence="2">
    <location>
        <begin position="560"/>
        <end position="569"/>
    </location>
</feature>
<dbReference type="HOGENOM" id="CLU_035325_0_0_1"/>
<dbReference type="EMBL" id="AWTV01000007">
    <property type="protein sequence ID" value="KIH91169.1"/>
    <property type="molecule type" value="Genomic_DNA"/>
</dbReference>
<feature type="coiled-coil region" evidence="1">
    <location>
        <begin position="276"/>
        <end position="310"/>
    </location>
</feature>
<feature type="compositionally biased region" description="Polar residues" evidence="2">
    <location>
        <begin position="397"/>
        <end position="412"/>
    </location>
</feature>
<dbReference type="Proteomes" id="UP000031575">
    <property type="component" value="Unassembled WGS sequence"/>
</dbReference>